<dbReference type="Proteomes" id="UP000013827">
    <property type="component" value="Unassembled WGS sequence"/>
</dbReference>
<dbReference type="Gene3D" id="3.10.180.10">
    <property type="entry name" value="2,3-Dihydroxybiphenyl 1,2-Dioxygenase, domain 1"/>
    <property type="match status" value="1"/>
</dbReference>
<dbReference type="GeneID" id="17283762"/>
<dbReference type="KEGG" id="ehx:EMIHUDRAFT_254018"/>
<dbReference type="InterPro" id="IPR004360">
    <property type="entry name" value="Glyas_Fos-R_dOase_dom"/>
</dbReference>
<organism evidence="4 5">
    <name type="scientific">Emiliania huxleyi (strain CCMP1516)</name>
    <dbReference type="NCBI Taxonomy" id="280463"/>
    <lineage>
        <taxon>Eukaryota</taxon>
        <taxon>Haptista</taxon>
        <taxon>Haptophyta</taxon>
        <taxon>Prymnesiophyceae</taxon>
        <taxon>Isochrysidales</taxon>
        <taxon>Noelaerhabdaceae</taxon>
        <taxon>Emiliania</taxon>
    </lineage>
</organism>
<dbReference type="OMA" id="RTKITSC"/>
<protein>
    <recommendedName>
        <fullName evidence="3">VOC domain-containing protein</fullName>
    </recommendedName>
</protein>
<feature type="region of interest" description="Disordered" evidence="1">
    <location>
        <begin position="262"/>
        <end position="283"/>
    </location>
</feature>
<proteinExistence type="predicted"/>
<feature type="chain" id="PRO_5044053619" description="VOC domain-containing protein" evidence="2">
    <location>
        <begin position="25"/>
        <end position="283"/>
    </location>
</feature>
<dbReference type="InterPro" id="IPR029068">
    <property type="entry name" value="Glyas_Bleomycin-R_OHBP_Dase"/>
</dbReference>
<dbReference type="AlphaFoldDB" id="A0A0D3JZJ6"/>
<dbReference type="GeneID" id="17274477"/>
<dbReference type="KEGG" id="ehx:EMIHUDRAFT_224594"/>
<dbReference type="PaxDb" id="2903-EOD28931"/>
<evidence type="ECO:0000256" key="2">
    <source>
        <dbReference type="SAM" id="SignalP"/>
    </source>
</evidence>
<dbReference type="SUPFAM" id="SSF54593">
    <property type="entry name" value="Glyoxalase/Bleomycin resistance protein/Dihydroxybiphenyl dioxygenase"/>
    <property type="match status" value="1"/>
</dbReference>
<dbReference type="Pfam" id="PF00903">
    <property type="entry name" value="Glyoxalase"/>
    <property type="match status" value="1"/>
</dbReference>
<feature type="signal peptide" evidence="2">
    <location>
        <begin position="1"/>
        <end position="24"/>
    </location>
</feature>
<name>A0A0D3JZJ6_EMIH1</name>
<dbReference type="EnsemblProtists" id="EOD28931">
    <property type="protein sequence ID" value="EOD28931"/>
    <property type="gene ID" value="EMIHUDRAFT_254018"/>
</dbReference>
<keyword evidence="5" id="KW-1185">Reference proteome</keyword>
<evidence type="ECO:0000256" key="1">
    <source>
        <dbReference type="SAM" id="MobiDB-lite"/>
    </source>
</evidence>
<dbReference type="PROSITE" id="PS51819">
    <property type="entry name" value="VOC"/>
    <property type="match status" value="1"/>
</dbReference>
<dbReference type="HOGENOM" id="CLU_984961_0_0_1"/>
<evidence type="ECO:0000313" key="5">
    <source>
        <dbReference type="Proteomes" id="UP000013827"/>
    </source>
</evidence>
<dbReference type="InterPro" id="IPR037523">
    <property type="entry name" value="VOC_core"/>
</dbReference>
<keyword evidence="2" id="KW-0732">Signal</keyword>
<feature type="domain" description="VOC" evidence="3">
    <location>
        <begin position="35"/>
        <end position="171"/>
    </location>
</feature>
<dbReference type="EnsemblProtists" id="EOD38492">
    <property type="protein sequence ID" value="EOD38492"/>
    <property type="gene ID" value="EMIHUDRAFT_224594"/>
</dbReference>
<reference evidence="5" key="1">
    <citation type="journal article" date="2013" name="Nature">
        <title>Pan genome of the phytoplankton Emiliania underpins its global distribution.</title>
        <authorList>
            <person name="Read B.A."/>
            <person name="Kegel J."/>
            <person name="Klute M.J."/>
            <person name="Kuo A."/>
            <person name="Lefebvre S.C."/>
            <person name="Maumus F."/>
            <person name="Mayer C."/>
            <person name="Miller J."/>
            <person name="Monier A."/>
            <person name="Salamov A."/>
            <person name="Young J."/>
            <person name="Aguilar M."/>
            <person name="Claverie J.M."/>
            <person name="Frickenhaus S."/>
            <person name="Gonzalez K."/>
            <person name="Herman E.K."/>
            <person name="Lin Y.C."/>
            <person name="Napier J."/>
            <person name="Ogata H."/>
            <person name="Sarno A.F."/>
            <person name="Shmutz J."/>
            <person name="Schroeder D."/>
            <person name="de Vargas C."/>
            <person name="Verret F."/>
            <person name="von Dassow P."/>
            <person name="Valentin K."/>
            <person name="Van de Peer Y."/>
            <person name="Wheeler G."/>
            <person name="Dacks J.B."/>
            <person name="Delwiche C.F."/>
            <person name="Dyhrman S.T."/>
            <person name="Glockner G."/>
            <person name="John U."/>
            <person name="Richards T."/>
            <person name="Worden A.Z."/>
            <person name="Zhang X."/>
            <person name="Grigoriev I.V."/>
            <person name="Allen A.E."/>
            <person name="Bidle K."/>
            <person name="Borodovsky M."/>
            <person name="Bowler C."/>
            <person name="Brownlee C."/>
            <person name="Cock J.M."/>
            <person name="Elias M."/>
            <person name="Gladyshev V.N."/>
            <person name="Groth M."/>
            <person name="Guda C."/>
            <person name="Hadaegh A."/>
            <person name="Iglesias-Rodriguez M.D."/>
            <person name="Jenkins J."/>
            <person name="Jones B.M."/>
            <person name="Lawson T."/>
            <person name="Leese F."/>
            <person name="Lindquist E."/>
            <person name="Lobanov A."/>
            <person name="Lomsadze A."/>
            <person name="Malik S.B."/>
            <person name="Marsh M.E."/>
            <person name="Mackinder L."/>
            <person name="Mock T."/>
            <person name="Mueller-Roeber B."/>
            <person name="Pagarete A."/>
            <person name="Parker M."/>
            <person name="Probert I."/>
            <person name="Quesneville H."/>
            <person name="Raines C."/>
            <person name="Rensing S.A."/>
            <person name="Riano-Pachon D.M."/>
            <person name="Richier S."/>
            <person name="Rokitta S."/>
            <person name="Shiraiwa Y."/>
            <person name="Soanes D.M."/>
            <person name="van der Giezen M."/>
            <person name="Wahlund T.M."/>
            <person name="Williams B."/>
            <person name="Wilson W."/>
            <person name="Wolfe G."/>
            <person name="Wurch L.L."/>
        </authorList>
    </citation>
    <scope>NUCLEOTIDE SEQUENCE</scope>
</reference>
<accession>A0A0D3JZJ6</accession>
<dbReference type="RefSeq" id="XP_005790921.1">
    <property type="nucleotide sequence ID" value="XM_005790864.1"/>
</dbReference>
<feature type="compositionally biased region" description="Basic and acidic residues" evidence="1">
    <location>
        <begin position="269"/>
        <end position="283"/>
    </location>
</feature>
<dbReference type="RefSeq" id="XP_005781360.1">
    <property type="nucleotide sequence ID" value="XM_005781303.1"/>
</dbReference>
<sequence>MMALLCPSATALVLLGGQRHGATATPRATPPRLAALERVAVSVGDAASAAAFYEATLGLVATADATTDDGRPRHLLGGGGSLQLELREGGADGAAAGYSAEGGYRGLVARVGNVAAAVAAARENGGTVLSESATVEHGPSSKPEEGVDVVTAVTQATVADPAGYPLLLFEAGEGEGGVLCAARCDVTAWKASEDWWQRRGLETLRWQANLPNEASISRDTIASPRPPLRLGDEAVLQLRYVYSAADVQQAGGLEALVVSSPGCGEEGVEEGKEPDGYPVVFRE</sequence>
<evidence type="ECO:0000313" key="4">
    <source>
        <dbReference type="EnsemblProtists" id="EOD28931"/>
    </source>
</evidence>
<reference evidence="4" key="2">
    <citation type="submission" date="2024-10" db="UniProtKB">
        <authorList>
            <consortium name="EnsemblProtists"/>
        </authorList>
    </citation>
    <scope>IDENTIFICATION</scope>
</reference>
<evidence type="ECO:0000259" key="3">
    <source>
        <dbReference type="PROSITE" id="PS51819"/>
    </source>
</evidence>